<dbReference type="InterPro" id="IPR052534">
    <property type="entry name" value="Extracell_DNA_Util/SecSys_Comp"/>
</dbReference>
<dbReference type="AlphaFoldDB" id="A0A2A2MC53"/>
<proteinExistence type="predicted"/>
<dbReference type="RefSeq" id="WP_039189281.1">
    <property type="nucleotide sequence ID" value="NZ_CAUFSP010000011.1"/>
</dbReference>
<reference evidence="2 3" key="1">
    <citation type="submission" date="2017-08" db="EMBL/GenBank/DDBJ databases">
        <title>Draft Genome Sequence of Hafnia alvei CITHA-6 Isolated from Raw Bovine Milk.</title>
        <authorList>
            <person name="Culligan E.P."/>
            <person name="Mcsweeney A."/>
            <person name="O'Doherty C."/>
            <person name="Gleeson E."/>
            <person name="O'Riordan D."/>
            <person name="Sleator R.D."/>
        </authorList>
    </citation>
    <scope>NUCLEOTIDE SEQUENCE [LARGE SCALE GENOMIC DNA]</scope>
    <source>
        <strain evidence="2 3">CITHA-6</strain>
    </source>
</reference>
<comment type="caution">
    <text evidence="2">The sequence shown here is derived from an EMBL/GenBank/DDBJ whole genome shotgun (WGS) entry which is preliminary data.</text>
</comment>
<evidence type="ECO:0000256" key="1">
    <source>
        <dbReference type="SAM" id="Phobius"/>
    </source>
</evidence>
<protein>
    <submittedName>
        <fullName evidence="2">Fimbrial assembly protein</fullName>
    </submittedName>
</protein>
<dbReference type="PANTHER" id="PTHR40278:SF1">
    <property type="entry name" value="DNA UTILIZATION PROTEIN HOFN"/>
    <property type="match status" value="1"/>
</dbReference>
<keyword evidence="3" id="KW-1185">Reference proteome</keyword>
<evidence type="ECO:0000313" key="3">
    <source>
        <dbReference type="Proteomes" id="UP000218796"/>
    </source>
</evidence>
<keyword evidence="1" id="KW-0472">Membrane</keyword>
<organism evidence="2 3">
    <name type="scientific">Hafnia paralvei</name>
    <dbReference type="NCBI Taxonomy" id="546367"/>
    <lineage>
        <taxon>Bacteria</taxon>
        <taxon>Pseudomonadati</taxon>
        <taxon>Pseudomonadota</taxon>
        <taxon>Gammaproteobacteria</taxon>
        <taxon>Enterobacterales</taxon>
        <taxon>Hafniaceae</taxon>
        <taxon>Hafnia</taxon>
    </lineage>
</organism>
<dbReference type="EMBL" id="NQMS01000004">
    <property type="protein sequence ID" value="PAV96325.1"/>
    <property type="molecule type" value="Genomic_DNA"/>
</dbReference>
<sequence>MEQINLCPWYAALRTNRLHKCAQCAIATAILLALVACYVSYSAYRHMHHWRMDIAIYQQRTQRLQQQKTQLLMWRSQAKTQLSQYQRYEKGRESGLQLLALLVDMQRYVPAQIWFTRLSLQSDQLELEGTALTPEAIAVFIERFSKVDSAAGLHLLKMADSGQGQQSFLLQGKWQSDNTQGRSHEDQ</sequence>
<dbReference type="PANTHER" id="PTHR40278">
    <property type="entry name" value="DNA UTILIZATION PROTEIN HOFN"/>
    <property type="match status" value="1"/>
</dbReference>
<dbReference type="OrthoDB" id="6638450at2"/>
<keyword evidence="1" id="KW-0812">Transmembrane</keyword>
<gene>
    <name evidence="2" type="ORF">CJD50_11495</name>
</gene>
<accession>A0A2A2MC53</accession>
<dbReference type="Pfam" id="PF05137">
    <property type="entry name" value="PilN"/>
    <property type="match status" value="1"/>
</dbReference>
<evidence type="ECO:0000313" key="2">
    <source>
        <dbReference type="EMBL" id="PAV96325.1"/>
    </source>
</evidence>
<dbReference type="InterPro" id="IPR007813">
    <property type="entry name" value="PilN"/>
</dbReference>
<name>A0A2A2MC53_9GAMM</name>
<feature type="transmembrane region" description="Helical" evidence="1">
    <location>
        <begin position="25"/>
        <end position="44"/>
    </location>
</feature>
<dbReference type="Proteomes" id="UP000218796">
    <property type="component" value="Unassembled WGS sequence"/>
</dbReference>
<keyword evidence="1" id="KW-1133">Transmembrane helix</keyword>